<evidence type="ECO:0000313" key="2">
    <source>
        <dbReference type="Proteomes" id="UP000012313"/>
    </source>
</evidence>
<proteinExistence type="predicted"/>
<protein>
    <submittedName>
        <fullName evidence="1">Uncharacterized protein</fullName>
    </submittedName>
</protein>
<dbReference type="Proteomes" id="UP000012313">
    <property type="component" value="Unassembled WGS sequence"/>
</dbReference>
<evidence type="ECO:0000313" key="1">
    <source>
        <dbReference type="EMBL" id="EMY77880.1"/>
    </source>
</evidence>
<accession>N1WG08</accession>
<dbReference type="OrthoDB" id="9962561at2"/>
<dbReference type="AlphaFoldDB" id="N1WG08"/>
<reference evidence="1" key="1">
    <citation type="submission" date="2013-03" db="EMBL/GenBank/DDBJ databases">
        <authorList>
            <person name="Harkins D.M."/>
            <person name="Durkin A.S."/>
            <person name="Brinkac L.M."/>
            <person name="Haft D.H."/>
            <person name="Selengut J.D."/>
            <person name="Sanka R."/>
            <person name="DePew J."/>
            <person name="Purushe J."/>
            <person name="Hartskeerl R.A."/>
            <person name="Ahmed A."/>
            <person name="van der Linden H."/>
            <person name="Goris M.G.A."/>
            <person name="Vinetz J.M."/>
            <person name="Sutton G.G."/>
            <person name="Nierman W.C."/>
            <person name="Fouts D.E."/>
        </authorList>
    </citation>
    <scope>NUCLEOTIDE SEQUENCE [LARGE SCALE GENOMIC DNA]</scope>
    <source>
        <strain evidence="1">ICFT</strain>
    </source>
</reference>
<dbReference type="STRING" id="1218598.LEP1GSC060_2736"/>
<dbReference type="EMBL" id="AOHC02000029">
    <property type="protein sequence ID" value="EMY77880.1"/>
    <property type="molecule type" value="Genomic_DNA"/>
</dbReference>
<gene>
    <name evidence="1" type="ORF">LEP1GSC060_2736</name>
</gene>
<comment type="caution">
    <text evidence="1">The sequence shown here is derived from an EMBL/GenBank/DDBJ whole genome shotgun (WGS) entry which is preliminary data.</text>
</comment>
<keyword evidence="2" id="KW-1185">Reference proteome</keyword>
<organism evidence="1 2">
    <name type="scientific">Leptospira weilii serovar Ranarum str. ICFT</name>
    <dbReference type="NCBI Taxonomy" id="1218598"/>
    <lineage>
        <taxon>Bacteria</taxon>
        <taxon>Pseudomonadati</taxon>
        <taxon>Spirochaetota</taxon>
        <taxon>Spirochaetia</taxon>
        <taxon>Leptospirales</taxon>
        <taxon>Leptospiraceae</taxon>
        <taxon>Leptospira</taxon>
    </lineage>
</organism>
<name>N1WG08_9LEPT</name>
<sequence>MKIELFIPLSSRSWVFIKWVFSNIIFLPSKKSVEFAISRRDFLSEKVFFRTYKNIRKTLK</sequence>